<dbReference type="GO" id="GO:0006145">
    <property type="term" value="P:purine nucleobase catabolic process"/>
    <property type="evidence" value="ECO:0007669"/>
    <property type="project" value="TreeGrafter"/>
</dbReference>
<evidence type="ECO:0000313" key="3">
    <source>
        <dbReference type="Proteomes" id="UP001153620"/>
    </source>
</evidence>
<dbReference type="Pfam" id="PF01979">
    <property type="entry name" value="Amidohydro_1"/>
    <property type="match status" value="1"/>
</dbReference>
<keyword evidence="3" id="KW-1185">Reference proteome</keyword>
<dbReference type="SUPFAM" id="SSF51556">
    <property type="entry name" value="Metallo-dependent hydrolases"/>
    <property type="match status" value="1"/>
</dbReference>
<dbReference type="PANTHER" id="PTHR43668">
    <property type="entry name" value="ALLANTOINASE"/>
    <property type="match status" value="1"/>
</dbReference>
<reference evidence="2" key="2">
    <citation type="submission" date="2022-10" db="EMBL/GenBank/DDBJ databases">
        <authorList>
            <consortium name="ENA_rothamsted_submissions"/>
            <consortium name="culmorum"/>
            <person name="King R."/>
        </authorList>
    </citation>
    <scope>NUCLEOTIDE SEQUENCE</scope>
</reference>
<dbReference type="InterPro" id="IPR006680">
    <property type="entry name" value="Amidohydro-rel"/>
</dbReference>
<evidence type="ECO:0000259" key="1">
    <source>
        <dbReference type="Pfam" id="PF01979"/>
    </source>
</evidence>
<dbReference type="InterPro" id="IPR032466">
    <property type="entry name" value="Metal_Hydrolase"/>
</dbReference>
<dbReference type="Proteomes" id="UP001153620">
    <property type="component" value="Chromosome 2"/>
</dbReference>
<organism evidence="2 3">
    <name type="scientific">Chironomus riparius</name>
    <dbReference type="NCBI Taxonomy" id="315576"/>
    <lineage>
        <taxon>Eukaryota</taxon>
        <taxon>Metazoa</taxon>
        <taxon>Ecdysozoa</taxon>
        <taxon>Arthropoda</taxon>
        <taxon>Hexapoda</taxon>
        <taxon>Insecta</taxon>
        <taxon>Pterygota</taxon>
        <taxon>Neoptera</taxon>
        <taxon>Endopterygota</taxon>
        <taxon>Diptera</taxon>
        <taxon>Nematocera</taxon>
        <taxon>Chironomoidea</taxon>
        <taxon>Chironomidae</taxon>
        <taxon>Chironominae</taxon>
        <taxon>Chironomus</taxon>
    </lineage>
</organism>
<dbReference type="OrthoDB" id="1924787at2759"/>
<dbReference type="GO" id="GO:0005737">
    <property type="term" value="C:cytoplasm"/>
    <property type="evidence" value="ECO:0007669"/>
    <property type="project" value="TreeGrafter"/>
</dbReference>
<dbReference type="InterPro" id="IPR050138">
    <property type="entry name" value="DHOase/Allantoinase_Hydrolase"/>
</dbReference>
<dbReference type="SUPFAM" id="SSF51338">
    <property type="entry name" value="Composite domain of metallo-dependent hydrolases"/>
    <property type="match status" value="1"/>
</dbReference>
<name>A0A9N9RSK8_9DIPT</name>
<dbReference type="EMBL" id="OU895878">
    <property type="protein sequence ID" value="CAG9802505.1"/>
    <property type="molecule type" value="Genomic_DNA"/>
</dbReference>
<dbReference type="AlphaFoldDB" id="A0A9N9RSK8"/>
<accession>A0A9N9RSK8</accession>
<gene>
    <name evidence="2" type="ORF">CHIRRI_LOCUS5412</name>
</gene>
<dbReference type="Gene3D" id="3.20.20.140">
    <property type="entry name" value="Metal-dependent hydrolases"/>
    <property type="match status" value="1"/>
</dbReference>
<sequence>MEVLELDSLFLSKRILVDTDECKDFVSGGVLVSNIDGTIKRIFTSQEEINSWMFRSTGADVYDFKNKIIMSGLIDANVNICSGSGLEDFSSITKAASAGGYTCIVDNPMFSKPASTTLKNLKAKIVDARSKNSLNIDVGFWGGVTRDNHDELIAMANQGVCGFKAILNPQDSHPDFSHLCKEDLKKALEVLEEINCVFAIKPDMELKEPIIPENANLKDYNTYLTMKHPSMEKCGIEMVLDLIKEHKMKIHLTDLSSSEFAPLIQKYRNQKTPKQSTLSVETSLHYLSLASEEIGSGMTEYKCSPPIRNGKNKRQLWDSMKMYDFFNISSSHLPSSIKTKCLIGGRNRGNFIEAANGISSLQFGLPIFWTECRKNRMSIHDVHQFMSCNPAKLCGFDKNKGKLKPGYDADFCIWDPDEEWTITKEATLFKNIISPYFGKTVVGRVYATVVRGYFVYDANRPNETDEPIGTVVLKKPMKRSERAIRFTDNDNNEDDEL</sequence>
<evidence type="ECO:0000313" key="2">
    <source>
        <dbReference type="EMBL" id="CAG9802505.1"/>
    </source>
</evidence>
<dbReference type="InterPro" id="IPR011059">
    <property type="entry name" value="Metal-dep_hydrolase_composite"/>
</dbReference>
<feature type="domain" description="Amidohydrolase-related" evidence="1">
    <location>
        <begin position="366"/>
        <end position="452"/>
    </location>
</feature>
<protein>
    <recommendedName>
        <fullName evidence="1">Amidohydrolase-related domain-containing protein</fullName>
    </recommendedName>
</protein>
<reference evidence="2" key="1">
    <citation type="submission" date="2022-01" db="EMBL/GenBank/DDBJ databases">
        <authorList>
            <person name="King R."/>
        </authorList>
    </citation>
    <scope>NUCLEOTIDE SEQUENCE</scope>
</reference>
<dbReference type="PANTHER" id="PTHR43668:SF2">
    <property type="entry name" value="ALLANTOINASE"/>
    <property type="match status" value="1"/>
</dbReference>
<proteinExistence type="predicted"/>
<dbReference type="GO" id="GO:0004038">
    <property type="term" value="F:allantoinase activity"/>
    <property type="evidence" value="ECO:0007669"/>
    <property type="project" value="TreeGrafter"/>
</dbReference>